<evidence type="ECO:0000313" key="5">
    <source>
        <dbReference type="Proteomes" id="UP000003374"/>
    </source>
</evidence>
<comment type="similarity">
    <text evidence="1">Belongs to the ATP-dependent AMP-binding enzyme family.</text>
</comment>
<dbReference type="InterPro" id="IPR000873">
    <property type="entry name" value="AMP-dep_synth/lig_dom"/>
</dbReference>
<dbReference type="Gene3D" id="3.40.50.12780">
    <property type="entry name" value="N-terminal domain of ligase-like"/>
    <property type="match status" value="1"/>
</dbReference>
<comment type="caution">
    <text evidence="4">The sequence shown here is derived from an EMBL/GenBank/DDBJ whole genome shotgun (WGS) entry which is preliminary data.</text>
</comment>
<evidence type="ECO:0000313" key="4">
    <source>
        <dbReference type="EMBL" id="EAR22571.1"/>
    </source>
</evidence>
<reference evidence="4 5" key="1">
    <citation type="submission" date="2006-02" db="EMBL/GenBank/DDBJ databases">
        <authorList>
            <person name="Waterbury J."/>
            <person name="Ferriera S."/>
            <person name="Johnson J."/>
            <person name="Kravitz S."/>
            <person name="Halpern A."/>
            <person name="Remington K."/>
            <person name="Beeson K."/>
            <person name="Tran B."/>
            <person name="Rogers Y.-H."/>
            <person name="Friedman R."/>
            <person name="Venter J.C."/>
        </authorList>
    </citation>
    <scope>NUCLEOTIDE SEQUENCE [LARGE SCALE GENOMIC DNA]</scope>
    <source>
        <strain evidence="4 5">Nb-231</strain>
    </source>
</reference>
<dbReference type="PANTHER" id="PTHR22754">
    <property type="entry name" value="DISCO-INTERACTING PROTEIN 2 DIP2 -RELATED"/>
    <property type="match status" value="1"/>
</dbReference>
<dbReference type="Pfam" id="PF00501">
    <property type="entry name" value="AMP-binding"/>
    <property type="match status" value="1"/>
</dbReference>
<dbReference type="InterPro" id="IPR040097">
    <property type="entry name" value="FAAL/FAAC"/>
</dbReference>
<dbReference type="GO" id="GO:0006633">
    <property type="term" value="P:fatty acid biosynthetic process"/>
    <property type="evidence" value="ECO:0007669"/>
    <property type="project" value="TreeGrafter"/>
</dbReference>
<keyword evidence="5" id="KW-1185">Reference proteome</keyword>
<proteinExistence type="inferred from homology"/>
<dbReference type="GO" id="GO:0004321">
    <property type="term" value="F:fatty-acyl-CoA synthase activity"/>
    <property type="evidence" value="ECO:0007669"/>
    <property type="project" value="UniProtKB-EC"/>
</dbReference>
<dbReference type="CDD" id="cd05931">
    <property type="entry name" value="FAAL"/>
    <property type="match status" value="1"/>
</dbReference>
<dbReference type="Gene3D" id="3.30.300.30">
    <property type="match status" value="1"/>
</dbReference>
<keyword evidence="4" id="KW-0012">Acyltransferase</keyword>
<dbReference type="EC" id="2.3.1.86" evidence="4"/>
<keyword evidence="4" id="KW-0808">Transferase</keyword>
<dbReference type="NCBIfam" id="NF006624">
    <property type="entry name" value="PRK09192.1"/>
    <property type="match status" value="1"/>
</dbReference>
<gene>
    <name evidence="4" type="ORF">NB231_08973</name>
</gene>
<protein>
    <submittedName>
        <fullName evidence="4">Acyl-CoA synthase</fullName>
        <ecNumber evidence="4">2.3.1.86</ecNumber>
    </submittedName>
</protein>
<dbReference type="EMBL" id="AAOF01000002">
    <property type="protein sequence ID" value="EAR22571.1"/>
    <property type="molecule type" value="Genomic_DNA"/>
</dbReference>
<accession>A4BMX2</accession>
<dbReference type="InterPro" id="IPR045851">
    <property type="entry name" value="AMP-bd_C_sf"/>
</dbReference>
<dbReference type="AlphaFoldDB" id="A4BMX2"/>
<keyword evidence="2" id="KW-0436">Ligase</keyword>
<dbReference type="Proteomes" id="UP000003374">
    <property type="component" value="Unassembled WGS sequence"/>
</dbReference>
<evidence type="ECO:0000256" key="2">
    <source>
        <dbReference type="ARBA" id="ARBA00022598"/>
    </source>
</evidence>
<dbReference type="GO" id="GO:0070566">
    <property type="term" value="F:adenylyltransferase activity"/>
    <property type="evidence" value="ECO:0007669"/>
    <property type="project" value="TreeGrafter"/>
</dbReference>
<organism evidence="4 5">
    <name type="scientific">Nitrococcus mobilis Nb-231</name>
    <dbReference type="NCBI Taxonomy" id="314278"/>
    <lineage>
        <taxon>Bacteria</taxon>
        <taxon>Pseudomonadati</taxon>
        <taxon>Pseudomonadota</taxon>
        <taxon>Gammaproteobacteria</taxon>
        <taxon>Chromatiales</taxon>
        <taxon>Ectothiorhodospiraceae</taxon>
        <taxon>Nitrococcus</taxon>
    </lineage>
</organism>
<dbReference type="HOGENOM" id="CLU_000022_23_7_6"/>
<dbReference type="SUPFAM" id="SSF56801">
    <property type="entry name" value="Acetyl-CoA synthetase-like"/>
    <property type="match status" value="1"/>
</dbReference>
<dbReference type="InterPro" id="IPR042099">
    <property type="entry name" value="ANL_N_sf"/>
</dbReference>
<evidence type="ECO:0000259" key="3">
    <source>
        <dbReference type="Pfam" id="PF00501"/>
    </source>
</evidence>
<feature type="domain" description="AMP-dependent synthetase/ligase" evidence="3">
    <location>
        <begin position="24"/>
        <end position="403"/>
    </location>
</feature>
<dbReference type="GO" id="GO:0016874">
    <property type="term" value="F:ligase activity"/>
    <property type="evidence" value="ECO:0007669"/>
    <property type="project" value="UniProtKB-KW"/>
</dbReference>
<dbReference type="GO" id="GO:0005886">
    <property type="term" value="C:plasma membrane"/>
    <property type="evidence" value="ECO:0007669"/>
    <property type="project" value="TreeGrafter"/>
</dbReference>
<evidence type="ECO:0000256" key="1">
    <source>
        <dbReference type="ARBA" id="ARBA00006432"/>
    </source>
</evidence>
<dbReference type="PANTHER" id="PTHR22754:SF32">
    <property type="entry name" value="DISCO-INTERACTING PROTEIN 2"/>
    <property type="match status" value="1"/>
</dbReference>
<dbReference type="eggNOG" id="COG0318">
    <property type="taxonomic scope" value="Bacteria"/>
</dbReference>
<dbReference type="STRING" id="314278.NB231_08973"/>
<sequence length="566" mass="62506">MDYAAQGVTGYNFYDGRGRLRAALPYAELRQRAQATAKRLHGLGLKRGERVALIAETCPEFMEFFYACQYGGFVPVPLPITINLGSRGSYIERLRRLLHSCSATAAMAPAEFLSFLQEAADGLKLRFVGSPADFYALEEPAVELESSGPDEIAYLQYTSGSTRFPRGVVITQQAVMANLAGIVGTGLAVRPGDRCVSWLPFYHDMGLVGFVLGPLASQLSVDYLGTRDFAMRPRQWLALISNNRGTIAFAPPFGYDICARRIHRAELDRYDLSCWRVAGVGAETIHAETLERFADFLAPAGFNRHAFLPCYGLAESSLAVTFAALDQGMVVDQVDRRALEDRMSARAFAATDGRGERVRAFVNCGRPLPGHEVIVRDADYKALPHRQVGIVSVRGPSLMSGYFQDAASTHDALGPDGWLDTGDLGYLTEAGLFITGRCKDLIIVNGRNIWPQDMERLAEEQPEVRLGDVTAFVASHPKGGEIVVMLVQCRLTENERRADLVNRLQRMIYSEFGIKCRIELVPPKTLPRTSSGKLSRSEARRRFIQRVGWNQRSEIIVEAPKAAVSS</sequence>
<name>A4BMX2_9GAMM</name>